<sequence length="139" mass="14777">MSSSSSAAAATAAPAKPPITCHILDTTIGRPATGVRCTLLQFSADAPTVESTARVVATGTTDADGRVASWSGGVDAGELVLKQGAAYKIRFEVEEYFARMGQETFFPFVEVAFRVRGVDEHYHVPLLLAGWGYSTYRGS</sequence>
<accession>A0A5J5EXF5</accession>
<evidence type="ECO:0000259" key="8">
    <source>
        <dbReference type="Pfam" id="PF00576"/>
    </source>
</evidence>
<keyword evidence="10" id="KW-1185">Reference proteome</keyword>
<comment type="function">
    <text evidence="2">Catalyzes the hydrolysis of 5-hydroxyisourate (HIU) to 2-oxo-4-hydroxy-4-carboxy-5-ureidoimidazoline (OHCU).</text>
</comment>
<comment type="subunit">
    <text evidence="4 7">Homotetramer.</text>
</comment>
<comment type="similarity">
    <text evidence="3 7">Belongs to the transthyretin family. 5-hydroxyisourate hydrolase subfamily.</text>
</comment>
<evidence type="ECO:0000256" key="1">
    <source>
        <dbReference type="ARBA" id="ARBA00001043"/>
    </source>
</evidence>
<comment type="catalytic activity">
    <reaction evidence="1 7">
        <text>5-hydroxyisourate + H2O = 5-hydroxy-2-oxo-4-ureido-2,5-dihydro-1H-imidazole-5-carboxylate + H(+)</text>
        <dbReference type="Rhea" id="RHEA:23736"/>
        <dbReference type="ChEBI" id="CHEBI:15377"/>
        <dbReference type="ChEBI" id="CHEBI:15378"/>
        <dbReference type="ChEBI" id="CHEBI:18072"/>
        <dbReference type="ChEBI" id="CHEBI:58639"/>
        <dbReference type="EC" id="3.5.2.17"/>
    </reaction>
</comment>
<dbReference type="PANTHER" id="PTHR10395:SF7">
    <property type="entry name" value="5-HYDROXYISOURATE HYDROLASE"/>
    <property type="match status" value="1"/>
</dbReference>
<dbReference type="InterPro" id="IPR023416">
    <property type="entry name" value="Transthyretin/HIU_hydrolase_d"/>
</dbReference>
<dbReference type="EMBL" id="VXIS01000089">
    <property type="protein sequence ID" value="KAA8906425.1"/>
    <property type="molecule type" value="Genomic_DNA"/>
</dbReference>
<dbReference type="GO" id="GO:0006144">
    <property type="term" value="P:purine nucleobase metabolic process"/>
    <property type="evidence" value="ECO:0007669"/>
    <property type="project" value="UniProtKB-KW"/>
</dbReference>
<dbReference type="GO" id="GO:0033971">
    <property type="term" value="F:hydroxyisourate hydrolase activity"/>
    <property type="evidence" value="ECO:0007669"/>
    <property type="project" value="UniProtKB-EC"/>
</dbReference>
<comment type="caution">
    <text evidence="9">The sequence shown here is derived from an EMBL/GenBank/DDBJ whole genome shotgun (WGS) entry which is preliminary data.</text>
</comment>
<evidence type="ECO:0000256" key="7">
    <source>
        <dbReference type="RuleBase" id="RU361270"/>
    </source>
</evidence>
<name>A0A5J5EXF5_9PEZI</name>
<feature type="domain" description="Transthyretin/hydroxyisourate hydrolase" evidence="8">
    <location>
        <begin position="19"/>
        <end position="138"/>
    </location>
</feature>
<dbReference type="PANTHER" id="PTHR10395">
    <property type="entry name" value="URICASE AND TRANSTHYRETIN-RELATED"/>
    <property type="match status" value="1"/>
</dbReference>
<dbReference type="CDD" id="cd05822">
    <property type="entry name" value="TLP_HIUase"/>
    <property type="match status" value="1"/>
</dbReference>
<organism evidence="9 10">
    <name type="scientific">Sphaerosporella brunnea</name>
    <dbReference type="NCBI Taxonomy" id="1250544"/>
    <lineage>
        <taxon>Eukaryota</taxon>
        <taxon>Fungi</taxon>
        <taxon>Dikarya</taxon>
        <taxon>Ascomycota</taxon>
        <taxon>Pezizomycotina</taxon>
        <taxon>Pezizomycetes</taxon>
        <taxon>Pezizales</taxon>
        <taxon>Pyronemataceae</taxon>
        <taxon>Sphaerosporella</taxon>
    </lineage>
</organism>
<keyword evidence="5 7" id="KW-0659">Purine metabolism</keyword>
<evidence type="ECO:0000313" key="9">
    <source>
        <dbReference type="EMBL" id="KAA8906425.1"/>
    </source>
</evidence>
<evidence type="ECO:0000256" key="4">
    <source>
        <dbReference type="ARBA" id="ARBA00011881"/>
    </source>
</evidence>
<dbReference type="InterPro" id="IPR036817">
    <property type="entry name" value="Transthyretin/HIU_hydrolase_sf"/>
</dbReference>
<dbReference type="InParanoid" id="A0A5J5EXF5"/>
<evidence type="ECO:0000256" key="5">
    <source>
        <dbReference type="ARBA" id="ARBA00022631"/>
    </source>
</evidence>
<dbReference type="Pfam" id="PF00576">
    <property type="entry name" value="Transthyretin"/>
    <property type="match status" value="1"/>
</dbReference>
<evidence type="ECO:0000256" key="2">
    <source>
        <dbReference type="ARBA" id="ARBA00002704"/>
    </source>
</evidence>
<evidence type="ECO:0000313" key="10">
    <source>
        <dbReference type="Proteomes" id="UP000326924"/>
    </source>
</evidence>
<evidence type="ECO:0000256" key="3">
    <source>
        <dbReference type="ARBA" id="ARBA00009850"/>
    </source>
</evidence>
<protein>
    <recommendedName>
        <fullName evidence="7">5-hydroxyisourate hydrolase</fullName>
        <shortName evidence="7">HIU hydrolase</shortName>
        <shortName evidence="7">HIUHase</shortName>
        <ecNumber evidence="7">3.5.2.17</ecNumber>
    </recommendedName>
</protein>
<dbReference type="NCBIfam" id="TIGR02962">
    <property type="entry name" value="hdxy_isourate"/>
    <property type="match status" value="1"/>
</dbReference>
<dbReference type="OrthoDB" id="10265230at2759"/>
<keyword evidence="6 7" id="KW-0378">Hydrolase</keyword>
<dbReference type="AlphaFoldDB" id="A0A5J5EXF5"/>
<dbReference type="InterPro" id="IPR014306">
    <property type="entry name" value="Hydroxyisourate_hydrolase"/>
</dbReference>
<dbReference type="EC" id="3.5.2.17" evidence="7"/>
<reference evidence="9 10" key="1">
    <citation type="submission" date="2019-09" db="EMBL/GenBank/DDBJ databases">
        <title>Draft genome of the ectomycorrhizal ascomycete Sphaerosporella brunnea.</title>
        <authorList>
            <consortium name="DOE Joint Genome Institute"/>
            <person name="Benucci G.M."/>
            <person name="Marozzi G."/>
            <person name="Antonielli L."/>
            <person name="Sanchez S."/>
            <person name="Marco P."/>
            <person name="Wang X."/>
            <person name="Falini L.B."/>
            <person name="Barry K."/>
            <person name="Haridas S."/>
            <person name="Lipzen A."/>
            <person name="Labutti K."/>
            <person name="Grigoriev I.V."/>
            <person name="Murat C."/>
            <person name="Martin F."/>
            <person name="Albertini E."/>
            <person name="Donnini D."/>
            <person name="Bonito G."/>
        </authorList>
    </citation>
    <scope>NUCLEOTIDE SEQUENCE [LARGE SCALE GENOMIC DNA]</scope>
    <source>
        <strain evidence="9 10">Sb_GMNB300</strain>
    </source>
</reference>
<dbReference type="Proteomes" id="UP000326924">
    <property type="component" value="Unassembled WGS sequence"/>
</dbReference>
<dbReference type="SUPFAM" id="SSF49472">
    <property type="entry name" value="Transthyretin (synonym: prealbumin)"/>
    <property type="match status" value="1"/>
</dbReference>
<proteinExistence type="inferred from homology"/>
<gene>
    <name evidence="9" type="ORF">FN846DRAFT_778362</name>
</gene>
<dbReference type="Gene3D" id="2.60.40.180">
    <property type="entry name" value="Transthyretin/hydroxyisourate hydrolase domain"/>
    <property type="match status" value="1"/>
</dbReference>
<evidence type="ECO:0000256" key="6">
    <source>
        <dbReference type="ARBA" id="ARBA00022801"/>
    </source>
</evidence>